<evidence type="ECO:0000313" key="5">
    <source>
        <dbReference type="EMBL" id="KAH7636686.1"/>
    </source>
</evidence>
<dbReference type="AlphaFoldDB" id="A0A9D4NNP2"/>
<dbReference type="Gene3D" id="1.10.150.50">
    <property type="entry name" value="Transcription Factor, Ets-1"/>
    <property type="match status" value="2"/>
</dbReference>
<dbReference type="Proteomes" id="UP000828236">
    <property type="component" value="Unassembled WGS sequence"/>
</dbReference>
<evidence type="ECO:0000259" key="3">
    <source>
        <dbReference type="PROSITE" id="PS01179"/>
    </source>
</evidence>
<dbReference type="InterPro" id="IPR033635">
    <property type="entry name" value="ANKS1/Caskin"/>
</dbReference>
<comment type="caution">
    <text evidence="5">The sequence shown here is derived from an EMBL/GenBank/DDBJ whole genome shotgun (WGS) entry which is preliminary data.</text>
</comment>
<dbReference type="SMART" id="SM00462">
    <property type="entry name" value="PTB"/>
    <property type="match status" value="1"/>
</dbReference>
<dbReference type="SMART" id="SM00454">
    <property type="entry name" value="SAM"/>
    <property type="match status" value="2"/>
</dbReference>
<dbReference type="Pfam" id="PF00640">
    <property type="entry name" value="PID"/>
    <property type="match status" value="1"/>
</dbReference>
<dbReference type="InterPro" id="IPR011993">
    <property type="entry name" value="PH-like_dom_sf"/>
</dbReference>
<reference evidence="5" key="2">
    <citation type="journal article" date="2021" name="World Allergy Organ. J.">
        <title>Chromosome-level assembly of Dermatophagoides farinae genome and transcriptome reveals two novel allergens Der f 37 and Der f 39.</title>
        <authorList>
            <person name="Chen J."/>
            <person name="Cai Z."/>
            <person name="Fan D."/>
            <person name="Hu J."/>
            <person name="Hou Y."/>
            <person name="He Y."/>
            <person name="Zhang Z."/>
            <person name="Zhao Z."/>
            <person name="Gao P."/>
            <person name="Hu W."/>
            <person name="Sun J."/>
            <person name="Li J."/>
            <person name="Ji K."/>
        </authorList>
    </citation>
    <scope>NUCLEOTIDE SEQUENCE</scope>
    <source>
        <strain evidence="5">JKM2019</strain>
    </source>
</reference>
<dbReference type="OrthoDB" id="10039052at2759"/>
<sequence length="345" mass="39982">MQQYKDILIQNGYDNLDFMDNNVMDDNDLIEIGIIQALHRDAILRAAQSLPYRTPKLTHDQIQQLSIAKWLAFIHLKQYIDIFHNNGLTELRKIRNIWEVELETMLEIDKCGHRRRILYSLSDFNQRDSMIVSDNSDALSPWLSTDNASTCTNLERERDRNEQKQNPPTIPWKGWKHARHELINGECNYLVTYLGSTLVRELRGIDSTRASIGKLKSATATSNEKILKILLSISCQGVQFKDSKSNRLICEHEIRNIHCICQDSEDLNYFAYITKDFETNNHYCHVFMSAQTDLVAEIILTLGQAFEIAYQIVLEQYNIHVKQQTTITSVTNQSPQAKEQENSFI</sequence>
<keyword evidence="1" id="KW-0677">Repeat</keyword>
<accession>A0A9D4NNP2</accession>
<dbReference type="GO" id="GO:0005829">
    <property type="term" value="C:cytosol"/>
    <property type="evidence" value="ECO:0007669"/>
    <property type="project" value="TreeGrafter"/>
</dbReference>
<dbReference type="Pfam" id="PF00536">
    <property type="entry name" value="SAM_1"/>
    <property type="match status" value="1"/>
</dbReference>
<dbReference type="Gene3D" id="2.30.29.30">
    <property type="entry name" value="Pleckstrin-homology domain (PH domain)/Phosphotyrosine-binding domain (PTB)"/>
    <property type="match status" value="1"/>
</dbReference>
<evidence type="ECO:0000256" key="2">
    <source>
        <dbReference type="ARBA" id="ARBA00023043"/>
    </source>
</evidence>
<reference evidence="5" key="1">
    <citation type="submission" date="2020-06" db="EMBL/GenBank/DDBJ databases">
        <authorList>
            <person name="Ji K."/>
            <person name="Li J."/>
        </authorList>
    </citation>
    <scope>NUCLEOTIDE SEQUENCE</scope>
    <source>
        <strain evidence="5">JKM2019</strain>
        <tissue evidence="5">Whole body</tissue>
    </source>
</reference>
<dbReference type="EMBL" id="SDOV01000009">
    <property type="protein sequence ID" value="KAH7636686.1"/>
    <property type="molecule type" value="Genomic_DNA"/>
</dbReference>
<dbReference type="SUPFAM" id="SSF50729">
    <property type="entry name" value="PH domain-like"/>
    <property type="match status" value="1"/>
</dbReference>
<organism evidence="5">
    <name type="scientific">Dermatophagoides farinae</name>
    <name type="common">American house dust mite</name>
    <dbReference type="NCBI Taxonomy" id="6954"/>
    <lineage>
        <taxon>Eukaryota</taxon>
        <taxon>Metazoa</taxon>
        <taxon>Ecdysozoa</taxon>
        <taxon>Arthropoda</taxon>
        <taxon>Chelicerata</taxon>
        <taxon>Arachnida</taxon>
        <taxon>Acari</taxon>
        <taxon>Acariformes</taxon>
        <taxon>Sarcoptiformes</taxon>
        <taxon>Astigmata</taxon>
        <taxon>Psoroptidia</taxon>
        <taxon>Analgoidea</taxon>
        <taxon>Pyroglyphidae</taxon>
        <taxon>Dermatophagoidinae</taxon>
        <taxon>Dermatophagoides</taxon>
    </lineage>
</organism>
<dbReference type="InterPro" id="IPR013761">
    <property type="entry name" value="SAM/pointed_sf"/>
</dbReference>
<name>A0A9D4NNP2_DERFA</name>
<feature type="domain" description="SAM" evidence="4">
    <location>
        <begin position="66"/>
        <end position="127"/>
    </location>
</feature>
<feature type="domain" description="PID" evidence="3">
    <location>
        <begin position="187"/>
        <end position="311"/>
    </location>
</feature>
<keyword evidence="2" id="KW-0040">ANK repeat</keyword>
<protein>
    <submittedName>
        <fullName evidence="5">Uncharacterized protein</fullName>
    </submittedName>
</protein>
<dbReference type="PROSITE" id="PS50105">
    <property type="entry name" value="SAM_DOMAIN"/>
    <property type="match status" value="1"/>
</dbReference>
<dbReference type="PROSITE" id="PS01179">
    <property type="entry name" value="PID"/>
    <property type="match status" value="1"/>
</dbReference>
<dbReference type="SUPFAM" id="SSF47769">
    <property type="entry name" value="SAM/Pointed domain"/>
    <property type="match status" value="2"/>
</dbReference>
<dbReference type="Pfam" id="PF07647">
    <property type="entry name" value="SAM_2"/>
    <property type="match status" value="1"/>
</dbReference>
<proteinExistence type="predicted"/>
<dbReference type="PANTHER" id="PTHR24174:SF1">
    <property type="entry name" value="IP14385P"/>
    <property type="match status" value="1"/>
</dbReference>
<gene>
    <name evidence="5" type="ORF">HUG17_6892</name>
</gene>
<dbReference type="InterPro" id="IPR006020">
    <property type="entry name" value="PTB/PI_dom"/>
</dbReference>
<evidence type="ECO:0000259" key="4">
    <source>
        <dbReference type="PROSITE" id="PS50105"/>
    </source>
</evidence>
<dbReference type="PANTHER" id="PTHR24174">
    <property type="entry name" value="ANKYRIN REPEAT AND STERILE ALPHA MOTIF DOMAIN-CONTAINING PROTEIN 1"/>
    <property type="match status" value="1"/>
</dbReference>
<evidence type="ECO:0000256" key="1">
    <source>
        <dbReference type="ARBA" id="ARBA00022737"/>
    </source>
</evidence>
<dbReference type="InterPro" id="IPR001660">
    <property type="entry name" value="SAM"/>
</dbReference>